<comment type="caution">
    <text evidence="2">The sequence shown here is derived from an EMBL/GenBank/DDBJ whole genome shotgun (WGS) entry which is preliminary data.</text>
</comment>
<feature type="region of interest" description="Disordered" evidence="1">
    <location>
        <begin position="407"/>
        <end position="426"/>
    </location>
</feature>
<feature type="compositionally biased region" description="Low complexity" evidence="1">
    <location>
        <begin position="1076"/>
        <end position="1109"/>
    </location>
</feature>
<evidence type="ECO:0008006" key="4">
    <source>
        <dbReference type="Google" id="ProtNLM"/>
    </source>
</evidence>
<feature type="compositionally biased region" description="Acidic residues" evidence="1">
    <location>
        <begin position="813"/>
        <end position="851"/>
    </location>
</feature>
<evidence type="ECO:0000313" key="3">
    <source>
        <dbReference type="Proteomes" id="UP000887229"/>
    </source>
</evidence>
<organism evidence="2 3">
    <name type="scientific">Emericellopsis atlantica</name>
    <dbReference type="NCBI Taxonomy" id="2614577"/>
    <lineage>
        <taxon>Eukaryota</taxon>
        <taxon>Fungi</taxon>
        <taxon>Dikarya</taxon>
        <taxon>Ascomycota</taxon>
        <taxon>Pezizomycotina</taxon>
        <taxon>Sordariomycetes</taxon>
        <taxon>Hypocreomycetidae</taxon>
        <taxon>Hypocreales</taxon>
        <taxon>Bionectriaceae</taxon>
        <taxon>Emericellopsis</taxon>
    </lineage>
</organism>
<feature type="region of interest" description="Disordered" evidence="1">
    <location>
        <begin position="1076"/>
        <end position="1134"/>
    </location>
</feature>
<dbReference type="PANTHER" id="PTHR37542">
    <property type="entry name" value="HELO DOMAIN-CONTAINING PROTEIN-RELATED"/>
    <property type="match status" value="1"/>
</dbReference>
<dbReference type="AlphaFoldDB" id="A0A9P7ZVP6"/>
<accession>A0A9P7ZVP6</accession>
<evidence type="ECO:0000313" key="2">
    <source>
        <dbReference type="EMBL" id="KAG9258513.1"/>
    </source>
</evidence>
<dbReference type="EMBL" id="MU251243">
    <property type="protein sequence ID" value="KAG9258513.1"/>
    <property type="molecule type" value="Genomic_DNA"/>
</dbReference>
<reference evidence="2" key="1">
    <citation type="journal article" date="2021" name="IMA Fungus">
        <title>Genomic characterization of three marine fungi, including Emericellopsis atlantica sp. nov. with signatures of a generalist lifestyle and marine biomass degradation.</title>
        <authorList>
            <person name="Hagestad O.C."/>
            <person name="Hou L."/>
            <person name="Andersen J.H."/>
            <person name="Hansen E.H."/>
            <person name="Altermark B."/>
            <person name="Li C."/>
            <person name="Kuhnert E."/>
            <person name="Cox R.J."/>
            <person name="Crous P.W."/>
            <person name="Spatafora J.W."/>
            <person name="Lail K."/>
            <person name="Amirebrahimi M."/>
            <person name="Lipzen A."/>
            <person name="Pangilinan J."/>
            <person name="Andreopoulos W."/>
            <person name="Hayes R.D."/>
            <person name="Ng V."/>
            <person name="Grigoriev I.V."/>
            <person name="Jackson S.A."/>
            <person name="Sutton T.D.S."/>
            <person name="Dobson A.D.W."/>
            <person name="Rama T."/>
        </authorList>
    </citation>
    <scope>NUCLEOTIDE SEQUENCE</scope>
    <source>
        <strain evidence="2">TS7</strain>
    </source>
</reference>
<dbReference type="PANTHER" id="PTHR37542:SF2">
    <property type="entry name" value="PROTEIN KINASE DOMAIN-CONTAINING PROTEIN"/>
    <property type="match status" value="1"/>
</dbReference>
<keyword evidence="3" id="KW-1185">Reference proteome</keyword>
<protein>
    <recommendedName>
        <fullName evidence="4">Protein kinase domain-containing protein</fullName>
    </recommendedName>
</protein>
<feature type="region of interest" description="Disordered" evidence="1">
    <location>
        <begin position="155"/>
        <end position="183"/>
    </location>
</feature>
<evidence type="ECO:0000256" key="1">
    <source>
        <dbReference type="SAM" id="MobiDB-lite"/>
    </source>
</evidence>
<feature type="region of interest" description="Disordered" evidence="1">
    <location>
        <begin position="807"/>
        <end position="856"/>
    </location>
</feature>
<dbReference type="GeneID" id="70293616"/>
<sequence length="1174" mass="127098">MASFAPLSGFQLPFQKRLSRLYNDTKKSTDFVQEPPRSEEDPEVKALHRKLRIQKDRLVSWGMDWSDPNQTAEIDESLSKAGLGEVVGSIMSTIKDTLAEAEPLWLSSKHLAQGTRPSADQKKPLVQWDKTRFQDLINDLTASIDTLYDLSRTRSMAAGQRRSSKSPFKTALSDEPRGYESTRVQTPQLVDPASLIPLPCRGPTVETPSRAVVYMSKSTYSKLSQETGSHEPWSALLLEYASFDPIYTVTGIMPPMSRFEKLSAGLQQDSLRAPGVWTGLPRLLGYFEDMEHSRFGLVYRFPKTFNSVSRNATTGETEWTLPTLEDILSQPASEPRLEAKFRLAHNLANTVFDMHGRNIPHGRLEAGNVSFCDAASAGSALACADADVRRPLLSSFDVFTEEPTTTERSLWRHPLDPQNGSSSALPKDTDRRVLELYSLGVMLLSIGLWCPLQDLADDLMADTVSDALLQRLAQKCGTLYMKAVHACWSAIDNERSGSCTGEALLEAVQSRVSRFLETCCILDGVNGLEGRPHDDLHDPAPAVSAIAKTETPSAAATATGTSTDAHRDVKAATVVSSTSEKGQAIGLPGLSMDDAFEAEKSKVYPNIPLSPEVVEKWNNILMPQVNHALRQFCRKYPESLEISIFPVGPSPANTKPTVIVVCTSVGKVRAILKKRVGELFGESTGFGLKVCKGEMVRSRKWHEDIRRSMAGRSCGAHAEADAINPEYQERPKNGASIGAWIGDRHLPPVSFGGLLSIDDKIYGMTVHHMLDDPDRDFGRVETARSSALPGREWAFALRTSADVDSAASASLAGDDDMGFDISDTESELYSDSDITSDWDEEEEEEEDEFEPGDIPGIEPGCGDGYVVTQPALDDVEEGFYPSPETEDEDHLDSYSLGEVYASSGIRRKTSGGLVHEVDWALFEFSSDRLPDDNCIVSKGTQSQLRPMTVASSASLARRDVQCTARTSGLQNGHILPAMTSVKIYGRASLSQTYQVSSMRVPNVDASSSCAPIGIPGDSGAWIVDRSNGQLCGHVLAWSQRNRVAYICPMDVLIKDIADTLEATDIRLPGGLPLVEPTSAAASSPAAASPQTMSAPQSQTSSTPTSVSGSSGLGGSSKGISSASHGGGPSVSASFQNLRIGSDGATRSQSPPSRFAALNRSFHDLGMDRGIGVGV</sequence>
<name>A0A9P7ZVP6_9HYPO</name>
<gene>
    <name evidence="2" type="ORF">F5Z01DRAFT_643437</name>
</gene>
<dbReference type="RefSeq" id="XP_046122437.1">
    <property type="nucleotide sequence ID" value="XM_046262713.1"/>
</dbReference>
<proteinExistence type="predicted"/>
<dbReference type="OrthoDB" id="5418235at2759"/>
<dbReference type="Proteomes" id="UP000887229">
    <property type="component" value="Unassembled WGS sequence"/>
</dbReference>